<dbReference type="InterPro" id="IPR027414">
    <property type="entry name" value="GH95_N_dom"/>
</dbReference>
<dbReference type="InterPro" id="IPR008928">
    <property type="entry name" value="6-hairpin_glycosidase_sf"/>
</dbReference>
<dbReference type="Gene3D" id="1.50.10.10">
    <property type="match status" value="1"/>
</dbReference>
<dbReference type="AlphaFoldDB" id="B1ZP67"/>
<name>B1ZP67_OPITP</name>
<dbReference type="Pfam" id="PF20434">
    <property type="entry name" value="BD-FAE"/>
    <property type="match status" value="1"/>
</dbReference>
<feature type="domain" description="Glycosyl hydrolase family 95 catalytic" evidence="4">
    <location>
        <begin position="615"/>
        <end position="1012"/>
    </location>
</feature>
<evidence type="ECO:0000259" key="3">
    <source>
        <dbReference type="Pfam" id="PF21307"/>
    </source>
</evidence>
<dbReference type="GO" id="GO:0005975">
    <property type="term" value="P:carbohydrate metabolic process"/>
    <property type="evidence" value="ECO:0007669"/>
    <property type="project" value="InterPro"/>
</dbReference>
<dbReference type="PANTHER" id="PTHR31084:SF0">
    <property type="entry name" value="ALPHA-L-FUCOSIDASE 2"/>
    <property type="match status" value="1"/>
</dbReference>
<dbReference type="HOGENOM" id="CLU_004617_2_3_0"/>
<dbReference type="Gene3D" id="3.40.50.1820">
    <property type="entry name" value="alpha/beta hydrolase"/>
    <property type="match status" value="1"/>
</dbReference>
<dbReference type="InterPro" id="IPR054363">
    <property type="entry name" value="GH95_cat"/>
</dbReference>
<evidence type="ECO:0000259" key="4">
    <source>
        <dbReference type="Pfam" id="PF22124"/>
    </source>
</evidence>
<protein>
    <submittedName>
        <fullName evidence="5">Alpha/beta hydrolase fold-3 domain protein</fullName>
    </submittedName>
</protein>
<accession>B1ZP67</accession>
<dbReference type="InterPro" id="IPR049492">
    <property type="entry name" value="BD-FAE-like_dom"/>
</dbReference>
<dbReference type="Pfam" id="PF21307">
    <property type="entry name" value="Glyco_hydro_95_C"/>
    <property type="match status" value="1"/>
</dbReference>
<feature type="domain" description="BD-FAE-like" evidence="2">
    <location>
        <begin position="41"/>
        <end position="241"/>
    </location>
</feature>
<dbReference type="FunFam" id="1.50.10.10:FF:000028">
    <property type="entry name" value="Alpha-L-fucosidase 2"/>
    <property type="match status" value="1"/>
</dbReference>
<dbReference type="CAZy" id="GH95">
    <property type="family name" value="Glycoside Hydrolase Family 95"/>
</dbReference>
<dbReference type="KEGG" id="ote:Oter_4283"/>
<gene>
    <name evidence="5" type="ordered locus">Oter_4283</name>
</gene>
<dbReference type="OrthoDB" id="9802600at2"/>
<dbReference type="eggNOG" id="COG0657">
    <property type="taxonomic scope" value="Bacteria"/>
</dbReference>
<evidence type="ECO:0000259" key="2">
    <source>
        <dbReference type="Pfam" id="PF20434"/>
    </source>
</evidence>
<dbReference type="Pfam" id="PF22124">
    <property type="entry name" value="Glyco_hydro_95_cat"/>
    <property type="match status" value="1"/>
</dbReference>
<dbReference type="Proteomes" id="UP000007013">
    <property type="component" value="Chromosome"/>
</dbReference>
<reference evidence="5 6" key="1">
    <citation type="journal article" date="2011" name="J. Bacteriol.">
        <title>Genome sequence of the verrucomicrobium Opitutus terrae PB90-1, an abundant inhabitant of rice paddy soil ecosystems.</title>
        <authorList>
            <person name="van Passel M.W."/>
            <person name="Kant R."/>
            <person name="Palva A."/>
            <person name="Copeland A."/>
            <person name="Lucas S."/>
            <person name="Lapidus A."/>
            <person name="Glavina del Rio T."/>
            <person name="Pitluck S."/>
            <person name="Goltsman E."/>
            <person name="Clum A."/>
            <person name="Sun H."/>
            <person name="Schmutz J."/>
            <person name="Larimer F.W."/>
            <person name="Land M.L."/>
            <person name="Hauser L."/>
            <person name="Kyrpides N."/>
            <person name="Mikhailova N."/>
            <person name="Richardson P.P."/>
            <person name="Janssen P.H."/>
            <person name="de Vos W.M."/>
            <person name="Smidt H."/>
        </authorList>
    </citation>
    <scope>NUCLEOTIDE SEQUENCE [LARGE SCALE GENOMIC DNA]</scope>
    <source>
        <strain evidence="6">DSM 11246 / JCM 15787 / PB90-1</strain>
    </source>
</reference>
<dbReference type="InterPro" id="IPR029058">
    <property type="entry name" value="AB_hydrolase_fold"/>
</dbReference>
<dbReference type="STRING" id="452637.Oter_4283"/>
<keyword evidence="6" id="KW-1185">Reference proteome</keyword>
<dbReference type="Pfam" id="PF14498">
    <property type="entry name" value="Glyco_hyd_65N_2"/>
    <property type="match status" value="1"/>
</dbReference>
<dbReference type="SUPFAM" id="SSF53474">
    <property type="entry name" value="alpha/beta-Hydrolases"/>
    <property type="match status" value="1"/>
</dbReference>
<dbReference type="EMBL" id="CP001032">
    <property type="protein sequence ID" value="ACB77556.1"/>
    <property type="molecule type" value="Genomic_DNA"/>
</dbReference>
<dbReference type="PANTHER" id="PTHR31084">
    <property type="entry name" value="ALPHA-L-FUCOSIDASE 2"/>
    <property type="match status" value="1"/>
</dbReference>
<dbReference type="InterPro" id="IPR049053">
    <property type="entry name" value="AFCA-like_C"/>
</dbReference>
<evidence type="ECO:0000313" key="6">
    <source>
        <dbReference type="Proteomes" id="UP000007013"/>
    </source>
</evidence>
<organism evidence="5 6">
    <name type="scientific">Opitutus terrae (strain DSM 11246 / JCM 15787 / PB90-1)</name>
    <dbReference type="NCBI Taxonomy" id="452637"/>
    <lineage>
        <taxon>Bacteria</taxon>
        <taxon>Pseudomonadati</taxon>
        <taxon>Verrucomicrobiota</taxon>
        <taxon>Opitutia</taxon>
        <taxon>Opitutales</taxon>
        <taxon>Opitutaceae</taxon>
        <taxon>Opitutus</taxon>
    </lineage>
</organism>
<sequence length="1094" mass="118962">MSPLSRLFIFLTLAGLSSLSADVVQRDLVYGEAGGERLLLDAHVPDGAGPFPIAILVHGGGWSGGDKSGSDKPGNGADITPWFAPLTAANYTWFSINYRLAPKHRWPACFDDVQTAIRWAKAHAAEFKGDPKRIALFGHSAGGHLVALAGVLANDDTRIQAVVGYAPVTDFESELPRRGGLSTSLQALHNRDAVVTPEALQLLRDTAPLNHIKPGLPPFLILHGDADKTVFYSQSLEFQKRMRAAGNTCDLITLPGAPHGLLKWSEFAPDYTDRMIAWLDGTLGRSASSNSTAPDANSHFHVIREISSPAPAAPAASAAVPRETDQRHFHVIRENGSAPEEAATAALKLWYRQPAAQWVEALPVGNGRLGAMVFGGIQQERLQLNEDTLWAGGPYDPASPEARAALPEIRRLISAGNYAAAQQLTQGKFMGRPIVQMPYQTVGDLMITQAGSEQVANYRRELDLDTAIARTEYVLGGVTFVREVFASPVDQVIVIRLTASRNPPRPEWGGPLSFTLAFQSPQRATAAADGAELVLSGSNSDAAGIKGRLKFEARARLIVEGGAVVADGTDLQVQGAHAATILLAAATSYRRYDDVSGDPAALNRATLAAVATKPYEAIRAAHVAEHQRLFRRVSLDLGTSYAAQLPTDERVRLSTTSVDPALAALYFQYARYLLISSSRPGSQPANLQGLWNDHVTPPWGSKYTININTEMNYWPAEVANLAECTEPVFSMIRDLTETGTKMAQAQYGARGWVVHHNTDLWRAAAPIDGAFWGMWPTGGAWLCRTAWEHYLYSGDREFLARIYPWLKGAAEFFLDTLVEEPRHRWLVTSPSISPENAHHPGVTISAGPTMDEQIIRDLFSEVITASEQLGVDADFRQKVAAARARLAPNQIGAQGQLQEWVEDWDAIAPEQDHRHVSHLYGLFPSDQIDPRTTPELAAAAKKTLETRGDISTGWAIAWRLNLWTRLADAERAYKILRALLAPERTYPNLFDAHPPFQIDGNFGGANGIAEMLLQSHRGEIELLPALPKAWPTGSVKGLRARGGFEVDLAWANQQLVRVELRSASGGTARVRCGSHTAEVTVPAGGRIQLGAELR</sequence>
<dbReference type="GO" id="GO:0004560">
    <property type="term" value="F:alpha-L-fucosidase activity"/>
    <property type="evidence" value="ECO:0007669"/>
    <property type="project" value="TreeGrafter"/>
</dbReference>
<dbReference type="InterPro" id="IPR012341">
    <property type="entry name" value="6hp_glycosidase-like_sf"/>
</dbReference>
<feature type="domain" description="Glycosyl hydrolase family 95 N-terminal" evidence="1">
    <location>
        <begin position="349"/>
        <end position="591"/>
    </location>
</feature>
<dbReference type="SUPFAM" id="SSF48208">
    <property type="entry name" value="Six-hairpin glycosidases"/>
    <property type="match status" value="1"/>
</dbReference>
<feature type="domain" description="Alpha fucosidase A-like C-terminal" evidence="3">
    <location>
        <begin position="1014"/>
        <end position="1076"/>
    </location>
</feature>
<keyword evidence="5" id="KW-0378">Hydrolase</keyword>
<evidence type="ECO:0000259" key="1">
    <source>
        <dbReference type="Pfam" id="PF14498"/>
    </source>
</evidence>
<evidence type="ECO:0000313" key="5">
    <source>
        <dbReference type="EMBL" id="ACB77556.1"/>
    </source>
</evidence>
<proteinExistence type="predicted"/>